<keyword evidence="1" id="KW-1133">Transmembrane helix</keyword>
<dbReference type="InterPro" id="IPR030970">
    <property type="entry name" value="ABC_MlaD"/>
</dbReference>
<feature type="domain" description="Mce/MlaD" evidence="2">
    <location>
        <begin position="38"/>
        <end position="113"/>
    </location>
</feature>
<organism evidence="3">
    <name type="scientific">hydrothermal vent metagenome</name>
    <dbReference type="NCBI Taxonomy" id="652676"/>
    <lineage>
        <taxon>unclassified sequences</taxon>
        <taxon>metagenomes</taxon>
        <taxon>ecological metagenomes</taxon>
    </lineage>
</organism>
<keyword evidence="1" id="KW-0812">Transmembrane</keyword>
<sequence length="149" mass="16073">MDNSRVEIFVGIFLIIGFLAFGWLALQLGEVPWLTNSQTYTLNAEFDNISGLKTGGNVQIAGVNVGSIRAVRLSKDDTAIVTMQIKRGIEIPVDSIASVKTQGIMGDKFIQLSIGGDEKVFKEGGTITDTESSIDLESLISKFAFGQVK</sequence>
<dbReference type="GO" id="GO:0015914">
    <property type="term" value="P:phospholipid transport"/>
    <property type="evidence" value="ECO:0007669"/>
    <property type="project" value="InterPro"/>
</dbReference>
<dbReference type="AlphaFoldDB" id="A0A3B0UTP1"/>
<dbReference type="PANTHER" id="PTHR33371:SF4">
    <property type="entry name" value="INTERMEMBRANE PHOSPHOLIPID TRANSPORT SYSTEM BINDING PROTEIN MLAD"/>
    <property type="match status" value="1"/>
</dbReference>
<keyword evidence="1" id="KW-0472">Membrane</keyword>
<dbReference type="InterPro" id="IPR052336">
    <property type="entry name" value="MlaD_Phospholipid_Transporter"/>
</dbReference>
<feature type="transmembrane region" description="Helical" evidence="1">
    <location>
        <begin position="6"/>
        <end position="26"/>
    </location>
</feature>
<evidence type="ECO:0000259" key="2">
    <source>
        <dbReference type="Pfam" id="PF02470"/>
    </source>
</evidence>
<gene>
    <name evidence="3" type="ORF">MNBD_DELTA04-1250</name>
</gene>
<proteinExistence type="predicted"/>
<name>A0A3B0UTP1_9ZZZZ</name>
<dbReference type="InterPro" id="IPR003399">
    <property type="entry name" value="Mce/MlaD"/>
</dbReference>
<dbReference type="NCBIfam" id="TIGR04430">
    <property type="entry name" value="OM_asym_MlaD"/>
    <property type="match status" value="1"/>
</dbReference>
<accession>A0A3B0UTP1</accession>
<protein>
    <submittedName>
        <fullName evidence="3">Phospholipid ABC transporter substrate-binding protein MlaD</fullName>
    </submittedName>
</protein>
<reference evidence="3" key="1">
    <citation type="submission" date="2018-06" db="EMBL/GenBank/DDBJ databases">
        <authorList>
            <person name="Zhirakovskaya E."/>
        </authorList>
    </citation>
    <scope>NUCLEOTIDE SEQUENCE</scope>
</reference>
<dbReference type="PANTHER" id="PTHR33371">
    <property type="entry name" value="INTERMEMBRANE PHOSPHOLIPID TRANSPORT SYSTEM BINDING PROTEIN MLAD-RELATED"/>
    <property type="match status" value="1"/>
</dbReference>
<dbReference type="EMBL" id="UOEY01000006">
    <property type="protein sequence ID" value="VAW34411.1"/>
    <property type="molecule type" value="Genomic_DNA"/>
</dbReference>
<evidence type="ECO:0000256" key="1">
    <source>
        <dbReference type="SAM" id="Phobius"/>
    </source>
</evidence>
<dbReference type="Pfam" id="PF02470">
    <property type="entry name" value="MlaD"/>
    <property type="match status" value="1"/>
</dbReference>
<evidence type="ECO:0000313" key="3">
    <source>
        <dbReference type="EMBL" id="VAW34411.1"/>
    </source>
</evidence>